<sequence>MLNPFQIDAATIASASERLIELLDQALSDGHQCLGSEPNILALEAYSPHALKAFVSSANRGVDAAWRSYLQRRKAGGHRELLLTREHAEYWLERAAPVKLIDGAWLSRIHHRRTACELRPITRIAWQILSEELGDGDLKKNHVHLYSKLLRSFGLSLPAGDAAEFIDAKANPNDDPDIWAAAVAQLALGMFPDEFLAEVMGFNLAYEAVAFDTLLAAHELKELDLDPSYFNLHITIDNADSGHTAMALDAVLKFLEVGEPCTRERNWRGVKAGYLLATMIRSSPSIPNVADKQVLDIFSRKREASNAAHQSCRAVIGGLRGMNVSAWMHSDGWERRKYRFLQILATSSWVVPGDPDKSRLFAELGWKGRMFGAFTVQERKAIAEWISSLETSKEPSRVVVLWRNFTMRTPQSNAASNVVMTFQRPEHTMGMHSTLAAFGTIVLDGPISRRILATSLWCSLIPLEHAFVCPARAASHEMMRALRVLRLLNGFSADISNAVDGMDEVYRPSRCSVFSLVTRLENANVILEEFDRSRAMWEWLERAAQDFKSNHWFLLGSQYCFVLNLFTNGHLLQRSGIYKEMIDDLGALGSNILQQMSDLQSGERRECQLGYSFVSQTLQKISET</sequence>
<protein>
    <recommendedName>
        <fullName evidence="3">Iron-containing redox enzyme family protein</fullName>
    </recommendedName>
</protein>
<organism evidence="1 2">
    <name type="scientific">Didymosphaeria variabile</name>
    <dbReference type="NCBI Taxonomy" id="1932322"/>
    <lineage>
        <taxon>Eukaryota</taxon>
        <taxon>Fungi</taxon>
        <taxon>Dikarya</taxon>
        <taxon>Ascomycota</taxon>
        <taxon>Pezizomycotina</taxon>
        <taxon>Dothideomycetes</taxon>
        <taxon>Pleosporomycetidae</taxon>
        <taxon>Pleosporales</taxon>
        <taxon>Massarineae</taxon>
        <taxon>Didymosphaeriaceae</taxon>
        <taxon>Didymosphaeria</taxon>
    </lineage>
</organism>
<reference evidence="1" key="1">
    <citation type="submission" date="2022-10" db="EMBL/GenBank/DDBJ databases">
        <title>Tapping the CABI collections for fungal endophytes: first genome assemblies for Collariella, Neodidymelliopsis, Ascochyta clinopodiicola, Didymella pomorum, Didymosphaeria variabile, Neocosmospora piperis and Neocucurbitaria cava.</title>
        <authorList>
            <person name="Hill R."/>
        </authorList>
    </citation>
    <scope>NUCLEOTIDE SEQUENCE</scope>
    <source>
        <strain evidence="1">IMI 356815</strain>
    </source>
</reference>
<dbReference type="RefSeq" id="XP_056072322.1">
    <property type="nucleotide sequence ID" value="XM_056215055.1"/>
</dbReference>
<evidence type="ECO:0000313" key="1">
    <source>
        <dbReference type="EMBL" id="KAJ4354548.1"/>
    </source>
</evidence>
<dbReference type="AlphaFoldDB" id="A0A9W9CCI7"/>
<name>A0A9W9CCI7_9PLEO</name>
<evidence type="ECO:0000313" key="2">
    <source>
        <dbReference type="Proteomes" id="UP001140513"/>
    </source>
</evidence>
<gene>
    <name evidence="1" type="ORF">N0V89_006285</name>
</gene>
<dbReference type="InterPro" id="IPR016084">
    <property type="entry name" value="Haem_Oase-like_multi-hlx"/>
</dbReference>
<dbReference type="OrthoDB" id="10057598at2759"/>
<dbReference type="Proteomes" id="UP001140513">
    <property type="component" value="Unassembled WGS sequence"/>
</dbReference>
<comment type="caution">
    <text evidence="1">The sequence shown here is derived from an EMBL/GenBank/DDBJ whole genome shotgun (WGS) entry which is preliminary data.</text>
</comment>
<dbReference type="GeneID" id="80909815"/>
<dbReference type="SMART" id="SM01236">
    <property type="entry name" value="Haem_oxygenase_2"/>
    <property type="match status" value="1"/>
</dbReference>
<dbReference type="Pfam" id="PF14518">
    <property type="entry name" value="Haem_oxygenas_2"/>
    <property type="match status" value="1"/>
</dbReference>
<dbReference type="EMBL" id="JAPEUX010000004">
    <property type="protein sequence ID" value="KAJ4354548.1"/>
    <property type="molecule type" value="Genomic_DNA"/>
</dbReference>
<keyword evidence="2" id="KW-1185">Reference proteome</keyword>
<accession>A0A9W9CCI7</accession>
<evidence type="ECO:0008006" key="3">
    <source>
        <dbReference type="Google" id="ProtNLM"/>
    </source>
</evidence>
<proteinExistence type="predicted"/>
<dbReference type="Gene3D" id="1.20.910.10">
    <property type="entry name" value="Heme oxygenase-like"/>
    <property type="match status" value="1"/>
</dbReference>